<gene>
    <name evidence="5" type="ORF">QO011_004645</name>
</gene>
<proteinExistence type="predicted"/>
<name>A0ABU0JBH3_9HYPH</name>
<dbReference type="Proteomes" id="UP001242480">
    <property type="component" value="Unassembled WGS sequence"/>
</dbReference>
<dbReference type="RefSeq" id="WP_307277097.1">
    <property type="nucleotide sequence ID" value="NZ_JAUSVX010000009.1"/>
</dbReference>
<feature type="domain" description="HTH araC/xylS-type" evidence="4">
    <location>
        <begin position="186"/>
        <end position="282"/>
    </location>
</feature>
<evidence type="ECO:0000313" key="6">
    <source>
        <dbReference type="Proteomes" id="UP001242480"/>
    </source>
</evidence>
<dbReference type="InterPro" id="IPR018060">
    <property type="entry name" value="HTH_AraC"/>
</dbReference>
<dbReference type="PROSITE" id="PS01124">
    <property type="entry name" value="HTH_ARAC_FAMILY_2"/>
    <property type="match status" value="1"/>
</dbReference>
<dbReference type="Pfam" id="PF12833">
    <property type="entry name" value="HTH_18"/>
    <property type="match status" value="1"/>
</dbReference>
<dbReference type="InterPro" id="IPR050204">
    <property type="entry name" value="AraC_XylS_family_regulators"/>
</dbReference>
<dbReference type="Pfam" id="PF02311">
    <property type="entry name" value="AraC_binding"/>
    <property type="match status" value="1"/>
</dbReference>
<dbReference type="SUPFAM" id="SSF51215">
    <property type="entry name" value="Regulatory protein AraC"/>
    <property type="match status" value="1"/>
</dbReference>
<dbReference type="PANTHER" id="PTHR46796">
    <property type="entry name" value="HTH-TYPE TRANSCRIPTIONAL ACTIVATOR RHAS-RELATED"/>
    <property type="match status" value="1"/>
</dbReference>
<reference evidence="5 6" key="1">
    <citation type="submission" date="2023-07" db="EMBL/GenBank/DDBJ databases">
        <title>Genomic Encyclopedia of Type Strains, Phase IV (KMG-IV): sequencing the most valuable type-strain genomes for metagenomic binning, comparative biology and taxonomic classification.</title>
        <authorList>
            <person name="Goeker M."/>
        </authorList>
    </citation>
    <scope>NUCLEOTIDE SEQUENCE [LARGE SCALE GENOMIC DNA]</scope>
    <source>
        <strain evidence="5 6">DSM 19619</strain>
    </source>
</reference>
<accession>A0ABU0JBH3</accession>
<dbReference type="InterPro" id="IPR003313">
    <property type="entry name" value="AraC-bd"/>
</dbReference>
<evidence type="ECO:0000256" key="2">
    <source>
        <dbReference type="ARBA" id="ARBA00023125"/>
    </source>
</evidence>
<organism evidence="5 6">
    <name type="scientific">Labrys wisconsinensis</name>
    <dbReference type="NCBI Taxonomy" id="425677"/>
    <lineage>
        <taxon>Bacteria</taxon>
        <taxon>Pseudomonadati</taxon>
        <taxon>Pseudomonadota</taxon>
        <taxon>Alphaproteobacteria</taxon>
        <taxon>Hyphomicrobiales</taxon>
        <taxon>Xanthobacteraceae</taxon>
        <taxon>Labrys</taxon>
    </lineage>
</organism>
<keyword evidence="3" id="KW-0804">Transcription</keyword>
<dbReference type="PANTHER" id="PTHR46796:SF2">
    <property type="entry name" value="TRANSCRIPTIONAL REGULATORY PROTEIN"/>
    <property type="match status" value="1"/>
</dbReference>
<keyword evidence="2" id="KW-0238">DNA-binding</keyword>
<dbReference type="EMBL" id="JAUSVX010000009">
    <property type="protein sequence ID" value="MDQ0471620.1"/>
    <property type="molecule type" value="Genomic_DNA"/>
</dbReference>
<evidence type="ECO:0000256" key="1">
    <source>
        <dbReference type="ARBA" id="ARBA00023015"/>
    </source>
</evidence>
<sequence length="282" mass="31000">MSNAFTTLEGAIARGEAVRFWREPRYDGLECLSATFRTHRYARHTHETYAVAAVIDGCETFYHRGAQRYASTGTMAVVCPDELHDGEPAGAGFVYRTLYPSVELMRSIAEDVFDRPFAGVPGFAQSVVEDAGLSARMAHLHGVLADPRTSLLQRDTLLRGFFAQLLSRWGGLGEMPAVGDERGPVARARAHLDRHFAQDVTLDDLAAVARLNRAHLVRAFRKATGTTPHAYLSDRRVRAARRLLMAGQAPSEVALACGFCDQSHLNRVFKARMGVTPGAFRA</sequence>
<dbReference type="SMART" id="SM00342">
    <property type="entry name" value="HTH_ARAC"/>
    <property type="match status" value="1"/>
</dbReference>
<dbReference type="InterPro" id="IPR009057">
    <property type="entry name" value="Homeodomain-like_sf"/>
</dbReference>
<evidence type="ECO:0000259" key="4">
    <source>
        <dbReference type="PROSITE" id="PS01124"/>
    </source>
</evidence>
<dbReference type="InterPro" id="IPR037923">
    <property type="entry name" value="HTH-like"/>
</dbReference>
<comment type="caution">
    <text evidence="5">The sequence shown here is derived from an EMBL/GenBank/DDBJ whole genome shotgun (WGS) entry which is preliminary data.</text>
</comment>
<evidence type="ECO:0000256" key="3">
    <source>
        <dbReference type="ARBA" id="ARBA00023163"/>
    </source>
</evidence>
<keyword evidence="1" id="KW-0805">Transcription regulation</keyword>
<evidence type="ECO:0000313" key="5">
    <source>
        <dbReference type="EMBL" id="MDQ0471620.1"/>
    </source>
</evidence>
<protein>
    <submittedName>
        <fullName evidence="5">AraC-like DNA-binding protein</fullName>
    </submittedName>
</protein>
<dbReference type="SUPFAM" id="SSF46689">
    <property type="entry name" value="Homeodomain-like"/>
    <property type="match status" value="2"/>
</dbReference>
<dbReference type="Gene3D" id="1.10.10.60">
    <property type="entry name" value="Homeodomain-like"/>
    <property type="match status" value="2"/>
</dbReference>
<keyword evidence="6" id="KW-1185">Reference proteome</keyword>